<keyword evidence="3" id="KW-0813">Transport</keyword>
<dbReference type="GO" id="GO:0005886">
    <property type="term" value="C:plasma membrane"/>
    <property type="evidence" value="ECO:0007669"/>
    <property type="project" value="UniProtKB-SubCell"/>
</dbReference>
<dbReference type="InterPro" id="IPR002549">
    <property type="entry name" value="AI-2E-like"/>
</dbReference>
<feature type="transmembrane region" description="Helical" evidence="9">
    <location>
        <begin position="34"/>
        <end position="57"/>
    </location>
</feature>
<evidence type="ECO:0000313" key="11">
    <source>
        <dbReference type="Proteomes" id="UP001198182"/>
    </source>
</evidence>
<dbReference type="PANTHER" id="PTHR21716:SF53">
    <property type="entry name" value="PERMEASE PERM-RELATED"/>
    <property type="match status" value="1"/>
</dbReference>
<comment type="subcellular location">
    <subcellularLocation>
        <location evidence="1">Cell membrane</location>
        <topology evidence="1">Multi-pass membrane protein</topology>
    </subcellularLocation>
</comment>
<evidence type="ECO:0000256" key="5">
    <source>
        <dbReference type="ARBA" id="ARBA00022692"/>
    </source>
</evidence>
<dbReference type="Proteomes" id="UP001198182">
    <property type="component" value="Unassembled WGS sequence"/>
</dbReference>
<dbReference type="RefSeq" id="WP_308454764.1">
    <property type="nucleotide sequence ID" value="NZ_JAJEQR010000062.1"/>
</dbReference>
<gene>
    <name evidence="10" type="ORF">LKD81_15380</name>
</gene>
<dbReference type="Pfam" id="PF01594">
    <property type="entry name" value="AI-2E_transport"/>
    <property type="match status" value="1"/>
</dbReference>
<accession>A0AAE3EC80</accession>
<dbReference type="EMBL" id="JAJEQR010000062">
    <property type="protein sequence ID" value="MCC2232356.1"/>
    <property type="molecule type" value="Genomic_DNA"/>
</dbReference>
<feature type="transmembrane region" description="Helical" evidence="9">
    <location>
        <begin position="239"/>
        <end position="260"/>
    </location>
</feature>
<dbReference type="GO" id="GO:0055085">
    <property type="term" value="P:transmembrane transport"/>
    <property type="evidence" value="ECO:0007669"/>
    <property type="project" value="TreeGrafter"/>
</dbReference>
<keyword evidence="5 9" id="KW-0812">Transmembrane</keyword>
<feature type="compositionally biased region" description="Basic and acidic residues" evidence="8">
    <location>
        <begin position="394"/>
        <end position="403"/>
    </location>
</feature>
<protein>
    <submittedName>
        <fullName evidence="10">AI-2E family transporter</fullName>
    </submittedName>
</protein>
<keyword evidence="6 9" id="KW-1133">Transmembrane helix</keyword>
<evidence type="ECO:0000256" key="6">
    <source>
        <dbReference type="ARBA" id="ARBA00022989"/>
    </source>
</evidence>
<comment type="caution">
    <text evidence="10">The sequence shown here is derived from an EMBL/GenBank/DDBJ whole genome shotgun (WGS) entry which is preliminary data.</text>
</comment>
<evidence type="ECO:0000313" key="10">
    <source>
        <dbReference type="EMBL" id="MCC2232356.1"/>
    </source>
</evidence>
<feature type="non-terminal residue" evidence="10">
    <location>
        <position position="410"/>
    </location>
</feature>
<feature type="region of interest" description="Disordered" evidence="8">
    <location>
        <begin position="381"/>
        <end position="410"/>
    </location>
</feature>
<reference evidence="10" key="1">
    <citation type="submission" date="2021-10" db="EMBL/GenBank/DDBJ databases">
        <title>Anaerobic single-cell dispensing facilitates the cultivation of human gut bacteria.</title>
        <authorList>
            <person name="Afrizal A."/>
        </authorList>
    </citation>
    <scope>NUCLEOTIDE SEQUENCE</scope>
    <source>
        <strain evidence="10">CLA-AA-H215</strain>
    </source>
</reference>
<evidence type="ECO:0000256" key="7">
    <source>
        <dbReference type="ARBA" id="ARBA00023136"/>
    </source>
</evidence>
<keyword evidence="11" id="KW-1185">Reference proteome</keyword>
<evidence type="ECO:0000256" key="3">
    <source>
        <dbReference type="ARBA" id="ARBA00022448"/>
    </source>
</evidence>
<keyword evidence="7 9" id="KW-0472">Membrane</keyword>
<feature type="transmembrane region" description="Helical" evidence="9">
    <location>
        <begin position="12"/>
        <end position="28"/>
    </location>
</feature>
<feature type="transmembrane region" description="Helical" evidence="9">
    <location>
        <begin position="266"/>
        <end position="285"/>
    </location>
</feature>
<evidence type="ECO:0000256" key="9">
    <source>
        <dbReference type="SAM" id="Phobius"/>
    </source>
</evidence>
<organism evidence="10 11">
    <name type="scientific">Hominifimenecus microfluidus</name>
    <dbReference type="NCBI Taxonomy" id="2885348"/>
    <lineage>
        <taxon>Bacteria</taxon>
        <taxon>Bacillati</taxon>
        <taxon>Bacillota</taxon>
        <taxon>Clostridia</taxon>
        <taxon>Lachnospirales</taxon>
        <taxon>Lachnospiraceae</taxon>
        <taxon>Hominifimenecus</taxon>
    </lineage>
</organism>
<evidence type="ECO:0000256" key="2">
    <source>
        <dbReference type="ARBA" id="ARBA00009773"/>
    </source>
</evidence>
<evidence type="ECO:0000256" key="1">
    <source>
        <dbReference type="ARBA" id="ARBA00004651"/>
    </source>
</evidence>
<sequence length="410" mass="45210">MELSKETMKRIGTLILFAAAVLTAVIHIDAVVQFIAFVLGVLSPFLIGSAIAFVLNLPMKFIETKLLGDNRIKSRKMRAARRPISLILTLLLVIGLFSLVILVVVPELVNTFTLMVENINEFIPTMKEWILVIFKDNTDVQKWLNAHPLDVNTLLQKLVEFLQNGAGDFLSGTISQVAGVITGVVDFAMGFVFACYILAQKERLAEQVRRLGQAVFSERQYIRAEEICALFYKNFSSFIAGQCMDAAILGVMFVVGMTIFRLPYALLIGVVIGFTALIPVLGAFIGCVVGIVLILTVNPIQAVVFVILFLVLQQLEEQFVYPHIVGNSVGLPAIWVMAAVIVGGGLMGIIGMLIFIPLVSVLYNLLRSWTYRRLEEKNAVNGGESAGENGDAASRQKAENEKQGRKRWMI</sequence>
<comment type="similarity">
    <text evidence="2">Belongs to the autoinducer-2 exporter (AI-2E) (TC 2.A.86) family.</text>
</comment>
<proteinExistence type="inferred from homology"/>
<dbReference type="PANTHER" id="PTHR21716">
    <property type="entry name" value="TRANSMEMBRANE PROTEIN"/>
    <property type="match status" value="1"/>
</dbReference>
<dbReference type="AlphaFoldDB" id="A0AAE3EC80"/>
<feature type="transmembrane region" description="Helical" evidence="9">
    <location>
        <begin position="333"/>
        <end position="366"/>
    </location>
</feature>
<evidence type="ECO:0000256" key="8">
    <source>
        <dbReference type="SAM" id="MobiDB-lite"/>
    </source>
</evidence>
<name>A0AAE3EC80_9FIRM</name>
<keyword evidence="4" id="KW-1003">Cell membrane</keyword>
<evidence type="ECO:0000256" key="4">
    <source>
        <dbReference type="ARBA" id="ARBA00022475"/>
    </source>
</evidence>
<feature type="transmembrane region" description="Helical" evidence="9">
    <location>
        <begin position="177"/>
        <end position="199"/>
    </location>
</feature>
<feature type="transmembrane region" description="Helical" evidence="9">
    <location>
        <begin position="292"/>
        <end position="313"/>
    </location>
</feature>
<feature type="transmembrane region" description="Helical" evidence="9">
    <location>
        <begin position="84"/>
        <end position="105"/>
    </location>
</feature>